<evidence type="ECO:0000313" key="6">
    <source>
        <dbReference type="Proteomes" id="UP000234323"/>
    </source>
</evidence>
<dbReference type="PANTHER" id="PTHR15711">
    <property type="entry name" value="RAP GTPASE-ACTIVATING PROTEIN"/>
    <property type="match status" value="1"/>
</dbReference>
<comment type="caution">
    <text evidence="5">The sequence shown here is derived from an EMBL/GenBank/DDBJ whole genome shotgun (WGS) entry which is preliminary data.</text>
</comment>
<dbReference type="Pfam" id="PF02145">
    <property type="entry name" value="Rap_GAP"/>
    <property type="match status" value="1"/>
</dbReference>
<dbReference type="SUPFAM" id="SSF111347">
    <property type="entry name" value="Rap/Ran-GAP"/>
    <property type="match status" value="1"/>
</dbReference>
<accession>A0A2I1GTN5</accession>
<protein>
    <recommendedName>
        <fullName evidence="4">Rap-GAP domain-containing protein</fullName>
    </recommendedName>
</protein>
<dbReference type="PANTHER" id="PTHR15711:SF22">
    <property type="entry name" value="RAP-GAP DOMAIN-CONTAINING PROTEIN"/>
    <property type="match status" value="1"/>
</dbReference>
<evidence type="ECO:0000256" key="2">
    <source>
        <dbReference type="SAM" id="MobiDB-lite"/>
    </source>
</evidence>
<evidence type="ECO:0000256" key="1">
    <source>
        <dbReference type="ARBA" id="ARBA00022468"/>
    </source>
</evidence>
<proteinExistence type="predicted"/>
<dbReference type="InterPro" id="IPR000331">
    <property type="entry name" value="Rap/Ran_GAP_dom"/>
</dbReference>
<dbReference type="FunFam" id="3.40.50.11210:FF:000001">
    <property type="entry name" value="Ral GTPase-activating protein subunit alpha-1 isoform 1"/>
    <property type="match status" value="1"/>
</dbReference>
<feature type="chain" id="PRO_5014147445" description="Rap-GAP domain-containing protein" evidence="3">
    <location>
        <begin position="20"/>
        <end position="636"/>
    </location>
</feature>
<dbReference type="AlphaFoldDB" id="A0A2I1GTN5"/>
<dbReference type="VEuPathDB" id="FungiDB:FUN_018651"/>
<sequence>MYMLKYFFLLMTTSSHSYSSSGDSCSERSGMRTSGTSVLSSTSNFTISSTITSQSVSTKFFIPSSSISTFGEYQIEHIDTESIWYRKYFIHKKHPTFVGNVEPFGPVIISIAFDCKTINNNRDAVYWYRYILRHKDLPDDRGLLVGPPAQTPLSDPPWDVLLRRISREFAQSKLTKLITTPELSEELLSLDENRLQKAYKIGLLYCAPLQTTEEEWFSNTTTSKSFTNFLELLGTKVRLLGFKGFSGGLDTNLDGTGEYSIHDDKTFKDYEIMYHVSTMLPYEKSNRYQITRKRHIGNDIVCIIFQDEPNPFSPFAIRSQFLHVYVIVSPVKCKVDSYHVEVVCKNGVPYFGPPLPNPPIFDDPISLKKFLVATVINGQNAAWKTPKLSDPFYRARGGIIRDIVNKSIPRMNMDILLTPPQSPKKLSQDELNSILKGLFVDQLKYKGKPPDISLVKDLLEKGANPNIRIPQPKPLKESSTSSSNDNLDDSYFSSTLPTPSSTTSSSLPSSPLPSSSLSQYSSFKLPNILFATIALTDDPIYVKFLINYGVETMPKDNHFPNAFVFSATYKRVETMRCLLENIPALSDPKSVDTAINDTYNSVYSKNTQNNVLNGYGTYGNRIWYNFTKFKNQIRGK</sequence>
<keyword evidence="6" id="KW-1185">Reference proteome</keyword>
<keyword evidence="1" id="KW-0343">GTPase activation</keyword>
<feature type="compositionally biased region" description="Low complexity" evidence="2">
    <location>
        <begin position="478"/>
        <end position="512"/>
    </location>
</feature>
<dbReference type="Gene3D" id="3.40.50.11210">
    <property type="entry name" value="Rap/Ran-GAP"/>
    <property type="match status" value="1"/>
</dbReference>
<dbReference type="VEuPathDB" id="FungiDB:RhiirFUN_015085"/>
<organism evidence="5 6">
    <name type="scientific">Rhizophagus irregularis</name>
    <dbReference type="NCBI Taxonomy" id="588596"/>
    <lineage>
        <taxon>Eukaryota</taxon>
        <taxon>Fungi</taxon>
        <taxon>Fungi incertae sedis</taxon>
        <taxon>Mucoromycota</taxon>
        <taxon>Glomeromycotina</taxon>
        <taxon>Glomeromycetes</taxon>
        <taxon>Glomerales</taxon>
        <taxon>Glomeraceae</taxon>
        <taxon>Rhizophagus</taxon>
    </lineage>
</organism>
<feature type="domain" description="Rap-GAP" evidence="4">
    <location>
        <begin position="187"/>
        <end position="403"/>
    </location>
</feature>
<dbReference type="VEuPathDB" id="FungiDB:RhiirA1_533189"/>
<evidence type="ECO:0000313" key="5">
    <source>
        <dbReference type="EMBL" id="PKY49977.1"/>
    </source>
</evidence>
<keyword evidence="3" id="KW-0732">Signal</keyword>
<dbReference type="GO" id="GO:0005737">
    <property type="term" value="C:cytoplasm"/>
    <property type="evidence" value="ECO:0007669"/>
    <property type="project" value="TreeGrafter"/>
</dbReference>
<dbReference type="InterPro" id="IPR035974">
    <property type="entry name" value="Rap/Ran-GAP_sf"/>
</dbReference>
<dbReference type="InterPro" id="IPR050989">
    <property type="entry name" value="Rap1_Ran_GAP"/>
</dbReference>
<dbReference type="PROSITE" id="PS50085">
    <property type="entry name" value="RAPGAP"/>
    <property type="match status" value="1"/>
</dbReference>
<gene>
    <name evidence="5" type="ORF">RhiirA4_446123</name>
</gene>
<evidence type="ECO:0000259" key="4">
    <source>
        <dbReference type="PROSITE" id="PS50085"/>
    </source>
</evidence>
<feature type="region of interest" description="Disordered" evidence="2">
    <location>
        <begin position="465"/>
        <end position="512"/>
    </location>
</feature>
<feature type="signal peptide" evidence="3">
    <location>
        <begin position="1"/>
        <end position="19"/>
    </location>
</feature>
<dbReference type="EMBL" id="LLXI01000808">
    <property type="protein sequence ID" value="PKY49977.1"/>
    <property type="molecule type" value="Genomic_DNA"/>
</dbReference>
<evidence type="ECO:0000256" key="3">
    <source>
        <dbReference type="SAM" id="SignalP"/>
    </source>
</evidence>
<dbReference type="GO" id="GO:0005096">
    <property type="term" value="F:GTPase activator activity"/>
    <property type="evidence" value="ECO:0007669"/>
    <property type="project" value="UniProtKB-KW"/>
</dbReference>
<dbReference type="Proteomes" id="UP000234323">
    <property type="component" value="Unassembled WGS sequence"/>
</dbReference>
<name>A0A2I1GTN5_9GLOM</name>
<reference evidence="5 6" key="1">
    <citation type="submission" date="2015-10" db="EMBL/GenBank/DDBJ databases">
        <title>Genome analyses suggest a sexual origin of heterokaryosis in a supposedly ancient asexual fungus.</title>
        <authorList>
            <person name="Ropars J."/>
            <person name="Sedzielewska K."/>
            <person name="Noel J."/>
            <person name="Charron P."/>
            <person name="Farinelli L."/>
            <person name="Marton T."/>
            <person name="Kruger M."/>
            <person name="Pelin A."/>
            <person name="Brachmann A."/>
            <person name="Corradi N."/>
        </authorList>
    </citation>
    <scope>NUCLEOTIDE SEQUENCE [LARGE SCALE GENOMIC DNA]</scope>
    <source>
        <strain evidence="5 6">A4</strain>
    </source>
</reference>
<dbReference type="GO" id="GO:0051056">
    <property type="term" value="P:regulation of small GTPase mediated signal transduction"/>
    <property type="evidence" value="ECO:0007669"/>
    <property type="project" value="InterPro"/>
</dbReference>